<dbReference type="AlphaFoldDB" id="X8C8S0"/>
<gene>
    <name evidence="1" type="ORF">I553_2382</name>
</gene>
<comment type="caution">
    <text evidence="1">The sequence shown here is derived from an EMBL/GenBank/DDBJ whole genome shotgun (WGS) entry which is preliminary data.</text>
</comment>
<proteinExistence type="predicted"/>
<organism evidence="1">
    <name type="scientific">Mycobacterium xenopi 4042</name>
    <dbReference type="NCBI Taxonomy" id="1299334"/>
    <lineage>
        <taxon>Bacteria</taxon>
        <taxon>Bacillati</taxon>
        <taxon>Actinomycetota</taxon>
        <taxon>Actinomycetes</taxon>
        <taxon>Mycobacteriales</taxon>
        <taxon>Mycobacteriaceae</taxon>
        <taxon>Mycobacterium</taxon>
    </lineage>
</organism>
<sequence length="60" mass="6024">MQVEAALPIIPRPAVPASAAVARLPRARPIAAQASRAADATAIPAPCAGAEMVWNAPSIP</sequence>
<protein>
    <submittedName>
        <fullName evidence="1">Uncharacterized protein</fullName>
    </submittedName>
</protein>
<evidence type="ECO:0000313" key="1">
    <source>
        <dbReference type="EMBL" id="EUA52196.1"/>
    </source>
</evidence>
<dbReference type="PATRIC" id="fig|1299334.3.peg.3498"/>
<accession>X8C8S0</accession>
<dbReference type="EMBL" id="JAOB01000033">
    <property type="protein sequence ID" value="EUA52196.1"/>
    <property type="molecule type" value="Genomic_DNA"/>
</dbReference>
<name>X8C8S0_MYCXE</name>
<reference evidence="1" key="1">
    <citation type="submission" date="2014-01" db="EMBL/GenBank/DDBJ databases">
        <authorList>
            <person name="Brown-Elliot B."/>
            <person name="Wallace R."/>
            <person name="Lenaerts A."/>
            <person name="Ordway D."/>
            <person name="DeGroote M.A."/>
            <person name="Parker T."/>
            <person name="Sizemore C."/>
            <person name="Tallon L.J."/>
            <person name="Sadzewicz L.K."/>
            <person name="Sengamalay N."/>
            <person name="Fraser C.M."/>
            <person name="Hine E."/>
            <person name="Shefchek K.A."/>
            <person name="Das S.P."/>
            <person name="Tettelin H."/>
        </authorList>
    </citation>
    <scope>NUCLEOTIDE SEQUENCE [LARGE SCALE GENOMIC DNA]</scope>
    <source>
        <strain evidence="1">4042</strain>
    </source>
</reference>